<protein>
    <submittedName>
        <fullName evidence="1">Uncharacterized protein</fullName>
    </submittedName>
</protein>
<evidence type="ECO:0000313" key="1">
    <source>
        <dbReference type="EMBL" id="PJA47114.1"/>
    </source>
</evidence>
<gene>
    <name evidence="1" type="ORF">CO173_00010</name>
</gene>
<sequence>METLKNNPEHETVNKSIEEFKRRIDDQLKSIGKIAKEVAEASAEDRQLAIDELNRASLTLQHLREELYELNPHRNAA</sequence>
<reference evidence="2" key="1">
    <citation type="submission" date="2017-09" db="EMBL/GenBank/DDBJ databases">
        <title>Depth-based differentiation of microbial function through sediment-hosted aquifers and enrichment of novel symbionts in the deep terrestrial subsurface.</title>
        <authorList>
            <person name="Probst A.J."/>
            <person name="Ladd B."/>
            <person name="Jarett J.K."/>
            <person name="Geller-Mcgrath D.E."/>
            <person name="Sieber C.M.K."/>
            <person name="Emerson J.B."/>
            <person name="Anantharaman K."/>
            <person name="Thomas B.C."/>
            <person name="Malmstrom R."/>
            <person name="Stieglmeier M."/>
            <person name="Klingl A."/>
            <person name="Woyke T."/>
            <person name="Ryan C.M."/>
            <person name="Banfield J.F."/>
        </authorList>
    </citation>
    <scope>NUCLEOTIDE SEQUENCE [LARGE SCALE GENOMIC DNA]</scope>
</reference>
<comment type="caution">
    <text evidence="1">The sequence shown here is derived from an EMBL/GenBank/DDBJ whole genome shotgun (WGS) entry which is preliminary data.</text>
</comment>
<dbReference type="Proteomes" id="UP000231263">
    <property type="component" value="Unassembled WGS sequence"/>
</dbReference>
<organism evidence="1 2">
    <name type="scientific">Candidatus Uhrbacteria bacterium CG_4_9_14_3_um_filter_41_35</name>
    <dbReference type="NCBI Taxonomy" id="1975034"/>
    <lineage>
        <taxon>Bacteria</taxon>
        <taxon>Candidatus Uhriibacteriota</taxon>
    </lineage>
</organism>
<name>A0A2M7XGW6_9BACT</name>
<dbReference type="EMBL" id="PFWT01000001">
    <property type="protein sequence ID" value="PJA47114.1"/>
    <property type="molecule type" value="Genomic_DNA"/>
</dbReference>
<dbReference type="AlphaFoldDB" id="A0A2M7XGW6"/>
<accession>A0A2M7XGW6</accession>
<evidence type="ECO:0000313" key="2">
    <source>
        <dbReference type="Proteomes" id="UP000231263"/>
    </source>
</evidence>
<proteinExistence type="predicted"/>